<evidence type="ECO:0000313" key="2">
    <source>
        <dbReference type="EMBL" id="MBJ2173801.1"/>
    </source>
</evidence>
<keyword evidence="1" id="KW-1133">Transmembrane helix</keyword>
<proteinExistence type="predicted"/>
<keyword evidence="1" id="KW-0812">Transmembrane</keyword>
<keyword evidence="1" id="KW-0472">Membrane</keyword>
<gene>
    <name evidence="2" type="ORF">JBL43_06095</name>
</gene>
<protein>
    <submittedName>
        <fullName evidence="2">Uncharacterized protein</fullName>
    </submittedName>
</protein>
<comment type="caution">
    <text evidence="2">The sequence shown here is derived from an EMBL/GenBank/DDBJ whole genome shotgun (WGS) entry which is preliminary data.</text>
</comment>
<keyword evidence="3" id="KW-1185">Reference proteome</keyword>
<feature type="transmembrane region" description="Helical" evidence="1">
    <location>
        <begin position="60"/>
        <end position="79"/>
    </location>
</feature>
<sequence length="84" mass="9455">MKKQQINKLLFSILIILLASVDGYSQNTVSPEIKQTVIRNGVGLGSVIAVTVSWERNKSILWAILHGVFSWIYVIYYAISQTTK</sequence>
<dbReference type="Proteomes" id="UP000623301">
    <property type="component" value="Unassembled WGS sequence"/>
</dbReference>
<name>A0ABS0WP92_9FLAO</name>
<organism evidence="2 3">
    <name type="scientific">Aureibaculum flavum</name>
    <dbReference type="NCBI Taxonomy" id="2795986"/>
    <lineage>
        <taxon>Bacteria</taxon>
        <taxon>Pseudomonadati</taxon>
        <taxon>Bacteroidota</taxon>
        <taxon>Flavobacteriia</taxon>
        <taxon>Flavobacteriales</taxon>
        <taxon>Flavobacteriaceae</taxon>
        <taxon>Aureibaculum</taxon>
    </lineage>
</organism>
<accession>A0ABS0WP92</accession>
<reference evidence="2 3" key="1">
    <citation type="submission" date="2020-12" db="EMBL/GenBank/DDBJ databases">
        <title>Aureibaculum luteum sp. nov. and Aureibaculum flavum sp. nov., novel members of the family Flavobacteriaceae isolated from Antarctic intertidal sediments.</title>
        <authorList>
            <person name="He X."/>
            <person name="Zhang X."/>
        </authorList>
    </citation>
    <scope>NUCLEOTIDE SEQUENCE [LARGE SCALE GENOMIC DNA]</scope>
    <source>
        <strain evidence="2 3">A20</strain>
    </source>
</reference>
<dbReference type="RefSeq" id="WP_198840583.1">
    <property type="nucleotide sequence ID" value="NZ_JAEHFJ010000003.1"/>
</dbReference>
<dbReference type="EMBL" id="JAEHFJ010000003">
    <property type="protein sequence ID" value="MBJ2173801.1"/>
    <property type="molecule type" value="Genomic_DNA"/>
</dbReference>
<evidence type="ECO:0000256" key="1">
    <source>
        <dbReference type="SAM" id="Phobius"/>
    </source>
</evidence>
<evidence type="ECO:0000313" key="3">
    <source>
        <dbReference type="Proteomes" id="UP000623301"/>
    </source>
</evidence>